<gene>
    <name evidence="2" type="ORF">ENN90_07205</name>
</gene>
<dbReference type="Proteomes" id="UP000886047">
    <property type="component" value="Unassembled WGS sequence"/>
</dbReference>
<feature type="chain" id="PRO_5032333945" evidence="1">
    <location>
        <begin position="20"/>
        <end position="67"/>
    </location>
</feature>
<organism evidence="2">
    <name type="scientific">Mariniphaga anaerophila</name>
    <dbReference type="NCBI Taxonomy" id="1484053"/>
    <lineage>
        <taxon>Bacteria</taxon>
        <taxon>Pseudomonadati</taxon>
        <taxon>Bacteroidota</taxon>
        <taxon>Bacteroidia</taxon>
        <taxon>Marinilabiliales</taxon>
        <taxon>Prolixibacteraceae</taxon>
        <taxon>Mariniphaga</taxon>
    </lineage>
</organism>
<evidence type="ECO:0000313" key="2">
    <source>
        <dbReference type="EMBL" id="HDR51394.1"/>
    </source>
</evidence>
<sequence>MKQLLFSLLLLCCAAGGSAQDDVCRKSTEGTEFWFGFMESRHHQEDHYLEITVTSAEPATFHISVGS</sequence>
<feature type="signal peptide" evidence="1">
    <location>
        <begin position="1"/>
        <end position="19"/>
    </location>
</feature>
<reference evidence="2" key="1">
    <citation type="journal article" date="2020" name="mSystems">
        <title>Genome- and Community-Level Interaction Insights into Carbon Utilization and Element Cycling Functions of Hydrothermarchaeota in Hydrothermal Sediment.</title>
        <authorList>
            <person name="Zhou Z."/>
            <person name="Liu Y."/>
            <person name="Xu W."/>
            <person name="Pan J."/>
            <person name="Luo Z.H."/>
            <person name="Li M."/>
        </authorList>
    </citation>
    <scope>NUCLEOTIDE SEQUENCE [LARGE SCALE GENOMIC DNA]</scope>
    <source>
        <strain evidence="2">SpSt-1217</strain>
    </source>
</reference>
<proteinExistence type="predicted"/>
<dbReference type="AlphaFoldDB" id="A0A831PJ56"/>
<name>A0A831PJ56_9BACT</name>
<keyword evidence="1" id="KW-0732">Signal</keyword>
<feature type="non-terminal residue" evidence="2">
    <location>
        <position position="67"/>
    </location>
</feature>
<evidence type="ECO:0000256" key="1">
    <source>
        <dbReference type="SAM" id="SignalP"/>
    </source>
</evidence>
<protein>
    <submittedName>
        <fullName evidence="2">Uncharacterized protein</fullName>
    </submittedName>
</protein>
<comment type="caution">
    <text evidence="2">The sequence shown here is derived from an EMBL/GenBank/DDBJ whole genome shotgun (WGS) entry which is preliminary data.</text>
</comment>
<accession>A0A831PJ56</accession>
<dbReference type="EMBL" id="DSDK01000396">
    <property type="protein sequence ID" value="HDR51394.1"/>
    <property type="molecule type" value="Genomic_DNA"/>
</dbReference>